<name>A0A209A099_YERIN</name>
<proteinExistence type="predicted"/>
<keyword evidence="2" id="KW-0175">Coiled coil</keyword>
<evidence type="ECO:0000256" key="1">
    <source>
        <dbReference type="ARBA" id="ARBA00023026"/>
    </source>
</evidence>
<sequence>MQDKHNKSASAVVSKQHAEKYAQQLRNDPVLQGIKKLNIYEEAAPRRNSSTSLTDNAIPERTDKYVDPASIQSMFSPARYLCELYNVAQELHAEKSPLHIDQRRPDLKSLALSETMMQEEVSTLDILLKTLNEGVKLPDWSVPAATSADDSFTLPYDDNLTIINAVLESKATSLRNIAALLADSPDMQAVRLTPALVQEQLGLNPASYELVKVELTQEAHCQRLAHATKLTVEQLNTLVSSIKGGGVNEEQILAVLSEYVRLNRQYGLSADKFTMMVGKQAGIPTDQKEPRMETISSLFGLSAAQAEMLLTLCGKPEALQGIAQGNAPHVLTIISLFENIVQWMSAQKLDLAALNAMLTDKYSTTATPELFNFLSNIYHSMDKQADPNLLKQNLCRSLAAGFHLKTEVVAGLVSWLESNDNEFTAKKFNQAIIEVFSHSPTVEKLEHHPQLVAQCQKLSQFVLIAQWAGLTQQDLELLLQPKLINGSDTLLHPSLPLLCLLAEFKAWQQQVTVPVSEALRYFSLFSSHTDVDKLEEENKELQKQLAEKNNKLKPIDDQREKTSNDIELSNKSLDDLNVEIKNIESSIKEKNILIEKLNTFFSEDTINLLKEHPAELINSNLKKRDKHREELNKLISDLKVKDKEKENLTLKIQHLNNSLYIINSDKTIEDVAIEALKTKINSNKKHIDELSQPEDGMLVSIHGWDNDQMEAMIKTVLNDQYPVNFMAVNKLCKHINMANELKVANKDFLNLKSLALETKNTDSVIKETAESLLPSL</sequence>
<feature type="coiled-coil region" evidence="2">
    <location>
        <begin position="524"/>
        <end position="593"/>
    </location>
</feature>
<evidence type="ECO:0000313" key="4">
    <source>
        <dbReference type="EMBL" id="OVZ86119.1"/>
    </source>
</evidence>
<gene>
    <name evidence="4" type="ORF">CBW57_11710</name>
</gene>
<feature type="coiled-coil region" evidence="2">
    <location>
        <begin position="624"/>
        <end position="658"/>
    </location>
</feature>
<dbReference type="EMBL" id="NHOI01000014">
    <property type="protein sequence ID" value="OVZ86119.1"/>
    <property type="molecule type" value="Genomic_DNA"/>
</dbReference>
<evidence type="ECO:0000313" key="5">
    <source>
        <dbReference type="Proteomes" id="UP000196440"/>
    </source>
</evidence>
<reference evidence="4 5" key="1">
    <citation type="submission" date="2017-05" db="EMBL/GenBank/DDBJ databases">
        <title>Whole genome sequencing of Yersinia kristensenii.</title>
        <authorList>
            <person name="Campioni F."/>
        </authorList>
    </citation>
    <scope>NUCLEOTIDE SEQUENCE [LARGE SCALE GENOMIC DNA]</scope>
    <source>
        <strain evidence="4 5">CFSAN060536</strain>
    </source>
</reference>
<evidence type="ECO:0000256" key="2">
    <source>
        <dbReference type="SAM" id="Coils"/>
    </source>
</evidence>
<dbReference type="RefSeq" id="WP_050313078.1">
    <property type="nucleotide sequence ID" value="NZ_CBCPKE010000015.1"/>
</dbReference>
<dbReference type="Pfam" id="PF03538">
    <property type="entry name" value="VRP1"/>
    <property type="match status" value="1"/>
</dbReference>
<accession>A0A209A099</accession>
<organism evidence="4 5">
    <name type="scientific">Yersinia intermedia</name>
    <dbReference type="NCBI Taxonomy" id="631"/>
    <lineage>
        <taxon>Bacteria</taxon>
        <taxon>Pseudomonadati</taxon>
        <taxon>Pseudomonadota</taxon>
        <taxon>Gammaproteobacteria</taxon>
        <taxon>Enterobacterales</taxon>
        <taxon>Yersiniaceae</taxon>
        <taxon>Yersinia</taxon>
    </lineage>
</organism>
<evidence type="ECO:0008006" key="6">
    <source>
        <dbReference type="Google" id="ProtNLM"/>
    </source>
</evidence>
<protein>
    <recommendedName>
        <fullName evidence="6">Insecticidal toxin complex protein</fullName>
    </recommendedName>
</protein>
<dbReference type="Proteomes" id="UP000196440">
    <property type="component" value="Unassembled WGS sequence"/>
</dbReference>
<feature type="region of interest" description="Disordered" evidence="3">
    <location>
        <begin position="1"/>
        <end position="24"/>
    </location>
</feature>
<dbReference type="InterPro" id="IPR018003">
    <property type="entry name" value="Insecticidal_toxin/plasmid_vir"/>
</dbReference>
<keyword evidence="1" id="KW-0843">Virulence</keyword>
<dbReference type="AlphaFoldDB" id="A0A209A099"/>
<evidence type="ECO:0000256" key="3">
    <source>
        <dbReference type="SAM" id="MobiDB-lite"/>
    </source>
</evidence>
<comment type="caution">
    <text evidence="4">The sequence shown here is derived from an EMBL/GenBank/DDBJ whole genome shotgun (WGS) entry which is preliminary data.</text>
</comment>